<name>E3JAJ3_PSEI1</name>
<dbReference type="CDD" id="cd05233">
    <property type="entry name" value="SDR_c"/>
    <property type="match status" value="1"/>
</dbReference>
<evidence type="ECO:0000313" key="3">
    <source>
        <dbReference type="EMBL" id="ADP82185.1"/>
    </source>
</evidence>
<keyword evidence="2" id="KW-0560">Oxidoreductase</keyword>
<organism evidence="3 4">
    <name type="scientific">Pseudofrankia inefficax (strain DSM 45817 / CECT 9037 / DDB 130130 / EuI1c)</name>
    <name type="common">Frankia inefficax</name>
    <dbReference type="NCBI Taxonomy" id="298654"/>
    <lineage>
        <taxon>Bacteria</taxon>
        <taxon>Bacillati</taxon>
        <taxon>Actinomycetota</taxon>
        <taxon>Actinomycetes</taxon>
        <taxon>Frankiales</taxon>
        <taxon>Frankiaceae</taxon>
        <taxon>Pseudofrankia</taxon>
    </lineage>
</organism>
<dbReference type="RefSeq" id="WP_013425303.1">
    <property type="nucleotide sequence ID" value="NC_014666.1"/>
</dbReference>
<dbReference type="Proteomes" id="UP000002484">
    <property type="component" value="Chromosome"/>
</dbReference>
<gene>
    <name evidence="3" type="ordered locus">FraEuI1c_4186</name>
</gene>
<reference evidence="3 4" key="1">
    <citation type="submission" date="2010-10" db="EMBL/GenBank/DDBJ databases">
        <title>Complete sequence of Frankia sp. EuI1c.</title>
        <authorList>
            <consortium name="US DOE Joint Genome Institute"/>
            <person name="Lucas S."/>
            <person name="Copeland A."/>
            <person name="Lapidus A."/>
            <person name="Cheng J.-F."/>
            <person name="Bruce D."/>
            <person name="Goodwin L."/>
            <person name="Pitluck S."/>
            <person name="Chertkov O."/>
            <person name="Detter J.C."/>
            <person name="Han C."/>
            <person name="Tapia R."/>
            <person name="Land M."/>
            <person name="Hauser L."/>
            <person name="Jeffries C."/>
            <person name="Kyrpides N."/>
            <person name="Ivanova N."/>
            <person name="Mikhailova N."/>
            <person name="Beauchemin N."/>
            <person name="Sen A."/>
            <person name="Sur S.A."/>
            <person name="Gtari M."/>
            <person name="Wall L."/>
            <person name="Tisa L."/>
            <person name="Woyke T."/>
        </authorList>
    </citation>
    <scope>NUCLEOTIDE SEQUENCE [LARGE SCALE GENOMIC DNA]</scope>
    <source>
        <strain evidence="4">DSM 45817 / CECT 9037 / EuI1c</strain>
    </source>
</reference>
<evidence type="ECO:0000256" key="2">
    <source>
        <dbReference type="ARBA" id="ARBA00023002"/>
    </source>
</evidence>
<dbReference type="InterPro" id="IPR002347">
    <property type="entry name" value="SDR_fam"/>
</dbReference>
<proteinExistence type="inferred from homology"/>
<dbReference type="PRINTS" id="PR00081">
    <property type="entry name" value="GDHRDH"/>
</dbReference>
<dbReference type="HOGENOM" id="CLU_010194_2_1_11"/>
<dbReference type="EMBL" id="CP002299">
    <property type="protein sequence ID" value="ADP82185.1"/>
    <property type="molecule type" value="Genomic_DNA"/>
</dbReference>
<dbReference type="InterPro" id="IPR036291">
    <property type="entry name" value="NAD(P)-bd_dom_sf"/>
</dbReference>
<dbReference type="Gene3D" id="3.40.50.720">
    <property type="entry name" value="NAD(P)-binding Rossmann-like Domain"/>
    <property type="match status" value="1"/>
</dbReference>
<keyword evidence="4" id="KW-1185">Reference proteome</keyword>
<dbReference type="KEGG" id="fri:FraEuI1c_4186"/>
<dbReference type="STRING" id="298654.FraEuI1c_4186"/>
<dbReference type="AlphaFoldDB" id="E3JAJ3"/>
<accession>E3JAJ3</accession>
<dbReference type="OrthoDB" id="4690547at2"/>
<evidence type="ECO:0000313" key="4">
    <source>
        <dbReference type="Proteomes" id="UP000002484"/>
    </source>
</evidence>
<dbReference type="eggNOG" id="COG4221">
    <property type="taxonomic scope" value="Bacteria"/>
</dbReference>
<protein>
    <submittedName>
        <fullName evidence="3">Short-chain dehydrogenase/reductase SDR</fullName>
    </submittedName>
</protein>
<comment type="similarity">
    <text evidence="1">Belongs to the short-chain dehydrogenases/reductases (SDR) family.</text>
</comment>
<dbReference type="InParanoid" id="E3JAJ3"/>
<evidence type="ECO:0000256" key="1">
    <source>
        <dbReference type="ARBA" id="ARBA00006484"/>
    </source>
</evidence>
<dbReference type="GO" id="GO:0016491">
    <property type="term" value="F:oxidoreductase activity"/>
    <property type="evidence" value="ECO:0007669"/>
    <property type="project" value="UniProtKB-KW"/>
</dbReference>
<dbReference type="PANTHER" id="PTHR43669:SF3">
    <property type="entry name" value="ALCOHOL DEHYDROGENASE, PUTATIVE (AFU_ORTHOLOGUE AFUA_3G03445)-RELATED"/>
    <property type="match status" value="1"/>
</dbReference>
<dbReference type="PANTHER" id="PTHR43669">
    <property type="entry name" value="5-KETO-D-GLUCONATE 5-REDUCTASE"/>
    <property type="match status" value="1"/>
</dbReference>
<sequence length="291" mass="30363">MEDLDGKIAVVTGSGGPHGIGRATAKLLAEQGCTVVLSDVDTAALEATVGDLAALGLKVAGVPADVASLSSVQNLADTVFSTYGRVDIAFLNAGISGGGSLFDDKIDDWHKVIDVNFYGILHGIKSFVPRMVAQGTPGHVLGTSSGAGAVGVMYQTPAYSASKAAVCTLLEALYGQLRDMNAQIKAHVVLPPLTRTNLAGDPQLMGFVQQGLEAGGATAVLAEPQDVAVTVLEAIRSGNFWAHHDHEADKRLSEGRFAADIDWQDEIIRARATAIIDRSAPDPYLWGMKSG</sequence>
<dbReference type="Pfam" id="PF00106">
    <property type="entry name" value="adh_short"/>
    <property type="match status" value="1"/>
</dbReference>
<dbReference type="SUPFAM" id="SSF51735">
    <property type="entry name" value="NAD(P)-binding Rossmann-fold domains"/>
    <property type="match status" value="1"/>
</dbReference>